<dbReference type="PROSITE" id="PS00022">
    <property type="entry name" value="EGF_1"/>
    <property type="match status" value="1"/>
</dbReference>
<dbReference type="FunFam" id="2.10.70.10:FF:000003">
    <property type="entry name" value="Versican core protein"/>
    <property type="match status" value="1"/>
</dbReference>
<evidence type="ECO:0000313" key="25">
    <source>
        <dbReference type="Proteomes" id="UP000694419"/>
    </source>
</evidence>
<evidence type="ECO:0000256" key="5">
    <source>
        <dbReference type="ARBA" id="ARBA00022659"/>
    </source>
</evidence>
<dbReference type="PROSITE" id="PS50026">
    <property type="entry name" value="EGF_3"/>
    <property type="match status" value="1"/>
</dbReference>
<dbReference type="SMART" id="SM00445">
    <property type="entry name" value="LINK"/>
    <property type="match status" value="2"/>
</dbReference>
<feature type="region of interest" description="Disordered" evidence="18">
    <location>
        <begin position="471"/>
        <end position="660"/>
    </location>
</feature>
<dbReference type="Pfam" id="PF07686">
    <property type="entry name" value="V-set"/>
    <property type="match status" value="1"/>
</dbReference>
<dbReference type="SUPFAM" id="SSF48726">
    <property type="entry name" value="Immunoglobulin"/>
    <property type="match status" value="1"/>
</dbReference>
<evidence type="ECO:0000313" key="24">
    <source>
        <dbReference type="Ensembl" id="ENSCPGP00000015457.1"/>
    </source>
</evidence>
<evidence type="ECO:0000259" key="19">
    <source>
        <dbReference type="PROSITE" id="PS50026"/>
    </source>
</evidence>
<name>A0A8C3JYQ0_9CHAR</name>
<dbReference type="Gene3D" id="2.60.40.10">
    <property type="entry name" value="Immunoglobulins"/>
    <property type="match status" value="1"/>
</dbReference>
<protein>
    <submittedName>
        <fullName evidence="24">Brevican</fullName>
    </submittedName>
</protein>
<dbReference type="InterPro" id="IPR000538">
    <property type="entry name" value="Link_dom"/>
</dbReference>
<keyword evidence="3" id="KW-0272">Extracellular matrix</keyword>
<comment type="caution">
    <text evidence="15">Lacks conserved residue(s) required for the propagation of feature annotation.</text>
</comment>
<dbReference type="CDD" id="cd03517">
    <property type="entry name" value="Link_domain_CSPGs_modules_1_3"/>
    <property type="match status" value="1"/>
</dbReference>
<evidence type="ECO:0000256" key="18">
    <source>
        <dbReference type="SAM" id="MobiDB-lite"/>
    </source>
</evidence>
<evidence type="ECO:0000256" key="14">
    <source>
        <dbReference type="ARBA" id="ARBA00058486"/>
    </source>
</evidence>
<dbReference type="InterPro" id="IPR003599">
    <property type="entry name" value="Ig_sub"/>
</dbReference>
<dbReference type="FunFam" id="2.10.25.10:FF:000012">
    <property type="entry name" value="Delta-like protein"/>
    <property type="match status" value="1"/>
</dbReference>
<dbReference type="PROSITE" id="PS50835">
    <property type="entry name" value="IG_LIKE"/>
    <property type="match status" value="1"/>
</dbReference>
<sequence>MPGGAGSRPSCQPAAARCLRCPGEAAAQPRTGTPPRRQEGPPRGCRKGRGWPQPSRCCCSGRLPPRWSRRCLPPQMAQVTRHHRGRPVVGVWGMEGGWGVTPLMAPLFSHPEDLKALQVSIPRQPALDAVLAGDITIPCLITYLGPQPTPGTAGRRAVLGTPRVKWTFISEGKEVEILVARGDRVKVSEGYRLRASLPIFHQRYTNASLLLTELRPNDSGIYRCDVQHGIEDGHDILHLRVKGVVFHYREGSMRYAYTFAEAQEACARIGARIATPEQLYAAYMGGYEQCDAGWIADQTVRWGPPASHSSSPVTPPGPASRQLSPLLSCPRYPIHTPREACYGDMNGFPGVRNYGVVDPEDMYDVYCYAEDLPGEIFLETSPERFTLEEAAMHCRALGAQLASPGQLYAAWSGGLDACSPGWLADGSVRYPIVTPRERCGGALPGVKTIFLFRNQTGFPDAQSRYDAYCFREEEEEEEEEGAAPGRDTASTSAESGGRDPNQPTEPDGAAGAQTLSVAPRVGAEGPTGAPSPAGAAAGDTEHPEGFPRPPSPTVPTCHPHRPQDAMGRPAHTASPGPPGHRVTWPTGATSATSTDSHKSRGASTSVPAAEDAELSGDVSESPGVSPLPPAPPQTQEEGEEESGAPWVPSPAVPGDGSTVPTAEVTAVTPWHVEVPGSSSVPAAGGEEVVPRPPGSDSEEEEEEEEEEHPAPSAATVEGFLAAIPGEPGGCVPNPCLNGGTCTEDGARLACLCLPGYGGSTCERPLEKCSPGWDSFHGACYKHFSTRRSWEDAESQCRHYGGHLATILTPEEQDFINDQYREYQWIGLNDRTIEGDFQWSDGSPLLYENWHPGQPDSYFLSGENCVVIVWHDGGQWSDVPCNYHLSYTCKMGLVQCGPPPAVTNARAFGKPKQRYEIGSITRYQCHRGFAQRRSPIIRCREDGTWEPPQLACRPRLAQPPDD</sequence>
<dbReference type="InterPro" id="IPR007110">
    <property type="entry name" value="Ig-like_dom"/>
</dbReference>
<dbReference type="InterPro" id="IPR035976">
    <property type="entry name" value="Sushi/SCR/CCP_sf"/>
</dbReference>
<dbReference type="GO" id="GO:0007155">
    <property type="term" value="P:cell adhesion"/>
    <property type="evidence" value="ECO:0007669"/>
    <property type="project" value="InterPro"/>
</dbReference>
<evidence type="ECO:0000256" key="17">
    <source>
        <dbReference type="PROSITE-ProRule" id="PRU00323"/>
    </source>
</evidence>
<keyword evidence="7" id="KW-0430">Lectin</keyword>
<dbReference type="GO" id="GO:0001501">
    <property type="term" value="P:skeletal system development"/>
    <property type="evidence" value="ECO:0007669"/>
    <property type="project" value="TreeGrafter"/>
</dbReference>
<evidence type="ECO:0000256" key="7">
    <source>
        <dbReference type="ARBA" id="ARBA00022734"/>
    </source>
</evidence>
<evidence type="ECO:0000259" key="20">
    <source>
        <dbReference type="PROSITE" id="PS50041"/>
    </source>
</evidence>
<dbReference type="PRINTS" id="PR01265">
    <property type="entry name" value="LINKMODULE"/>
</dbReference>
<evidence type="ECO:0000256" key="4">
    <source>
        <dbReference type="ARBA" id="ARBA00022536"/>
    </source>
</evidence>
<feature type="domain" description="Sushi" evidence="22">
    <location>
        <begin position="893"/>
        <end position="953"/>
    </location>
</feature>
<dbReference type="GO" id="GO:0030246">
    <property type="term" value="F:carbohydrate binding"/>
    <property type="evidence" value="ECO:0007669"/>
    <property type="project" value="UniProtKB-KW"/>
</dbReference>
<dbReference type="GO" id="GO:0005615">
    <property type="term" value="C:extracellular space"/>
    <property type="evidence" value="ECO:0007669"/>
    <property type="project" value="TreeGrafter"/>
</dbReference>
<keyword evidence="25" id="KW-1185">Reference proteome</keyword>
<evidence type="ECO:0000256" key="3">
    <source>
        <dbReference type="ARBA" id="ARBA00022530"/>
    </source>
</evidence>
<feature type="region of interest" description="Disordered" evidence="18">
    <location>
        <begin position="305"/>
        <end position="324"/>
    </location>
</feature>
<dbReference type="InterPro" id="IPR013106">
    <property type="entry name" value="Ig_V-set"/>
</dbReference>
<dbReference type="Pfam" id="PF00193">
    <property type="entry name" value="Xlink"/>
    <property type="match status" value="2"/>
</dbReference>
<feature type="domain" description="Ig-like" evidence="21">
    <location>
        <begin position="122"/>
        <end position="229"/>
    </location>
</feature>
<reference evidence="24" key="1">
    <citation type="submission" date="2025-08" db="UniProtKB">
        <authorList>
            <consortium name="Ensembl"/>
        </authorList>
    </citation>
    <scope>IDENTIFICATION</scope>
</reference>
<feature type="compositionally biased region" description="Acidic residues" evidence="18">
    <location>
        <begin position="472"/>
        <end position="481"/>
    </location>
</feature>
<keyword evidence="12" id="KW-0373">Hyaluronic acid</keyword>
<dbReference type="CDD" id="cd03520">
    <property type="entry name" value="Link_domain_CSPGs_modules_2_4"/>
    <property type="match status" value="1"/>
</dbReference>
<evidence type="ECO:0000259" key="22">
    <source>
        <dbReference type="PROSITE" id="PS50923"/>
    </source>
</evidence>
<dbReference type="CDD" id="cd00054">
    <property type="entry name" value="EGF_CA"/>
    <property type="match status" value="1"/>
</dbReference>
<evidence type="ECO:0000256" key="13">
    <source>
        <dbReference type="ARBA" id="ARBA00023319"/>
    </source>
</evidence>
<dbReference type="PROSITE" id="PS50963">
    <property type="entry name" value="LINK_2"/>
    <property type="match status" value="2"/>
</dbReference>
<evidence type="ECO:0000256" key="9">
    <source>
        <dbReference type="ARBA" id="ARBA00022974"/>
    </source>
</evidence>
<proteinExistence type="predicted"/>
<dbReference type="InterPro" id="IPR000436">
    <property type="entry name" value="Sushi_SCR_CCP_dom"/>
</dbReference>
<dbReference type="InterPro" id="IPR001304">
    <property type="entry name" value="C-type_lectin-like"/>
</dbReference>
<keyword evidence="8" id="KW-0677">Repeat</keyword>
<keyword evidence="4 15" id="KW-0245">EGF-like domain</keyword>
<evidence type="ECO:0000256" key="12">
    <source>
        <dbReference type="ARBA" id="ARBA00023290"/>
    </source>
</evidence>
<feature type="region of interest" description="Disordered" evidence="18">
    <location>
        <begin position="672"/>
        <end position="712"/>
    </location>
</feature>
<dbReference type="FunFam" id="3.10.100.10:FF:000003">
    <property type="entry name" value="Versican core protein"/>
    <property type="match status" value="1"/>
</dbReference>
<feature type="domain" description="Link" evidence="23">
    <location>
        <begin position="374"/>
        <end position="471"/>
    </location>
</feature>
<dbReference type="PROSITE" id="PS01186">
    <property type="entry name" value="EGF_2"/>
    <property type="match status" value="1"/>
</dbReference>
<dbReference type="Gene3D" id="3.10.100.10">
    <property type="entry name" value="Mannose-Binding Protein A, subunit A"/>
    <property type="match status" value="3"/>
</dbReference>
<dbReference type="InterPro" id="IPR018378">
    <property type="entry name" value="C-type_lectin_CS"/>
</dbReference>
<comment type="subcellular location">
    <subcellularLocation>
        <location evidence="1">Secreted</location>
        <location evidence="1">Extracellular space</location>
        <location evidence="1">Extracellular matrix</location>
    </subcellularLocation>
</comment>
<dbReference type="GO" id="GO:0005540">
    <property type="term" value="F:hyaluronic acid binding"/>
    <property type="evidence" value="ECO:0007669"/>
    <property type="project" value="UniProtKB-KW"/>
</dbReference>
<keyword evidence="9" id="KW-0654">Proteoglycan</keyword>
<dbReference type="SUPFAM" id="SSF56436">
    <property type="entry name" value="C-type lectin-like"/>
    <property type="match status" value="3"/>
</dbReference>
<evidence type="ECO:0000256" key="6">
    <source>
        <dbReference type="ARBA" id="ARBA00022729"/>
    </source>
</evidence>
<evidence type="ECO:0000256" key="2">
    <source>
        <dbReference type="ARBA" id="ARBA00022525"/>
    </source>
</evidence>
<dbReference type="CDD" id="cd00033">
    <property type="entry name" value="CCP"/>
    <property type="match status" value="1"/>
</dbReference>
<evidence type="ECO:0000259" key="21">
    <source>
        <dbReference type="PROSITE" id="PS50835"/>
    </source>
</evidence>
<dbReference type="GO" id="GO:0072534">
    <property type="term" value="C:perineuronal net"/>
    <property type="evidence" value="ECO:0007669"/>
    <property type="project" value="TreeGrafter"/>
</dbReference>
<keyword evidence="10 15" id="KW-1015">Disulfide bond</keyword>
<feature type="disulfide bond" evidence="16">
    <location>
        <begin position="924"/>
        <end position="951"/>
    </location>
</feature>
<dbReference type="SMART" id="SM00032">
    <property type="entry name" value="CCP"/>
    <property type="match status" value="1"/>
</dbReference>
<dbReference type="GO" id="GO:0007417">
    <property type="term" value="P:central nervous system development"/>
    <property type="evidence" value="ECO:0007669"/>
    <property type="project" value="TreeGrafter"/>
</dbReference>
<dbReference type="SMART" id="SM00034">
    <property type="entry name" value="CLECT"/>
    <property type="match status" value="1"/>
</dbReference>
<dbReference type="FunFam" id="3.10.100.10:FF:000011">
    <property type="entry name" value="Aggrecan core protein"/>
    <property type="match status" value="1"/>
</dbReference>
<reference evidence="24" key="2">
    <citation type="submission" date="2025-09" db="UniProtKB">
        <authorList>
            <consortium name="Ensembl"/>
        </authorList>
    </citation>
    <scope>IDENTIFICATION</scope>
</reference>
<keyword evidence="5 16" id="KW-0768">Sushi</keyword>
<organism evidence="24 25">
    <name type="scientific">Calidris pygmaea</name>
    <name type="common">Spoon-billed sandpiper</name>
    <dbReference type="NCBI Taxonomy" id="425635"/>
    <lineage>
        <taxon>Eukaryota</taxon>
        <taxon>Metazoa</taxon>
        <taxon>Chordata</taxon>
        <taxon>Craniata</taxon>
        <taxon>Vertebrata</taxon>
        <taxon>Euteleostomi</taxon>
        <taxon>Archelosauria</taxon>
        <taxon>Archosauria</taxon>
        <taxon>Dinosauria</taxon>
        <taxon>Saurischia</taxon>
        <taxon>Theropoda</taxon>
        <taxon>Coelurosauria</taxon>
        <taxon>Aves</taxon>
        <taxon>Neognathae</taxon>
        <taxon>Neoaves</taxon>
        <taxon>Charadriiformes</taxon>
        <taxon>Scolopacidae</taxon>
        <taxon>Calidris</taxon>
    </lineage>
</organism>
<dbReference type="Pfam" id="PF00084">
    <property type="entry name" value="Sushi"/>
    <property type="match status" value="1"/>
</dbReference>
<dbReference type="Ensembl" id="ENSCPGT00000016925.1">
    <property type="protein sequence ID" value="ENSCPGP00000015457.1"/>
    <property type="gene ID" value="ENSCPGG00000010885.1"/>
</dbReference>
<evidence type="ECO:0000256" key="15">
    <source>
        <dbReference type="PROSITE-ProRule" id="PRU00076"/>
    </source>
</evidence>
<feature type="compositionally biased region" description="Acidic residues" evidence="18">
    <location>
        <begin position="696"/>
        <end position="707"/>
    </location>
</feature>
<dbReference type="PANTHER" id="PTHR22804:SF41">
    <property type="entry name" value="BREVICAN CORE PROTEIN"/>
    <property type="match status" value="1"/>
</dbReference>
<dbReference type="Gene3D" id="2.10.70.10">
    <property type="entry name" value="Complement Module, domain 1"/>
    <property type="match status" value="1"/>
</dbReference>
<dbReference type="InterPro" id="IPR013783">
    <property type="entry name" value="Ig-like_fold"/>
</dbReference>
<dbReference type="Gene3D" id="2.10.25.10">
    <property type="entry name" value="Laminin"/>
    <property type="match status" value="1"/>
</dbReference>
<feature type="disulfide bond" evidence="17">
    <location>
        <begin position="418"/>
        <end position="439"/>
    </location>
</feature>
<evidence type="ECO:0000256" key="1">
    <source>
        <dbReference type="ARBA" id="ARBA00004498"/>
    </source>
</evidence>
<dbReference type="Pfam" id="PF00059">
    <property type="entry name" value="Lectin_C"/>
    <property type="match status" value="1"/>
</dbReference>
<feature type="domain" description="C-type lectin" evidence="20">
    <location>
        <begin position="775"/>
        <end position="889"/>
    </location>
</feature>
<dbReference type="PANTHER" id="PTHR22804">
    <property type="entry name" value="AGGRECAN/VERSICAN PROTEOGLYCAN"/>
    <property type="match status" value="1"/>
</dbReference>
<dbReference type="InterPro" id="IPR000742">
    <property type="entry name" value="EGF"/>
</dbReference>
<feature type="compositionally biased region" description="Low complexity" evidence="18">
    <location>
        <begin position="522"/>
        <end position="538"/>
    </location>
</feature>
<dbReference type="InterPro" id="IPR036179">
    <property type="entry name" value="Ig-like_dom_sf"/>
</dbReference>
<dbReference type="GO" id="GO:0002052">
    <property type="term" value="P:positive regulation of neuroblast proliferation"/>
    <property type="evidence" value="ECO:0007669"/>
    <property type="project" value="TreeGrafter"/>
</dbReference>
<dbReference type="PROSITE" id="PS50041">
    <property type="entry name" value="C_TYPE_LECTIN_2"/>
    <property type="match status" value="1"/>
</dbReference>
<evidence type="ECO:0000256" key="16">
    <source>
        <dbReference type="PROSITE-ProRule" id="PRU00302"/>
    </source>
</evidence>
<dbReference type="AlphaFoldDB" id="A0A8C3JYQ0"/>
<dbReference type="SMART" id="SM00409">
    <property type="entry name" value="IG"/>
    <property type="match status" value="1"/>
</dbReference>
<keyword evidence="6" id="KW-0732">Signal</keyword>
<keyword evidence="13" id="KW-0393">Immunoglobulin domain</keyword>
<feature type="disulfide bond" evidence="15">
    <location>
        <begin position="752"/>
        <end position="761"/>
    </location>
</feature>
<dbReference type="InterPro" id="IPR016187">
    <property type="entry name" value="CTDL_fold"/>
</dbReference>
<comment type="function">
    <text evidence="14">May play a role in the terminally differentiating and the adult nervous system during postnatal development. Could stabilize interactions between hyaluronan (HA) and brain proteoglycans.</text>
</comment>
<dbReference type="PROSITE" id="PS01241">
    <property type="entry name" value="LINK_1"/>
    <property type="match status" value="1"/>
</dbReference>
<keyword evidence="11" id="KW-0325">Glycoprotein</keyword>
<accession>A0A8C3JYQ0</accession>
<dbReference type="FunFam" id="2.60.40.10:FF:000698">
    <property type="entry name" value="brevican core protein"/>
    <property type="match status" value="1"/>
</dbReference>
<dbReference type="GO" id="GO:0045202">
    <property type="term" value="C:synapse"/>
    <property type="evidence" value="ECO:0007669"/>
    <property type="project" value="TreeGrafter"/>
</dbReference>
<dbReference type="PROSITE" id="PS00615">
    <property type="entry name" value="C_TYPE_LECTIN_1"/>
    <property type="match status" value="1"/>
</dbReference>
<dbReference type="InterPro" id="IPR016186">
    <property type="entry name" value="C-type_lectin-like/link_sf"/>
</dbReference>
<feature type="disulfide bond" evidence="16">
    <location>
        <begin position="895"/>
        <end position="938"/>
    </location>
</feature>
<feature type="domain" description="Link" evidence="23">
    <location>
        <begin position="244"/>
        <end position="369"/>
    </location>
</feature>
<dbReference type="SUPFAM" id="SSF57535">
    <property type="entry name" value="Complement control module/SCR domain"/>
    <property type="match status" value="1"/>
</dbReference>
<dbReference type="PROSITE" id="PS50923">
    <property type="entry name" value="SUSHI"/>
    <property type="match status" value="1"/>
</dbReference>
<dbReference type="GO" id="GO:0010001">
    <property type="term" value="P:glial cell differentiation"/>
    <property type="evidence" value="ECO:0007669"/>
    <property type="project" value="TreeGrafter"/>
</dbReference>
<evidence type="ECO:0000259" key="23">
    <source>
        <dbReference type="PROSITE" id="PS50963"/>
    </source>
</evidence>
<feature type="domain" description="EGF-like" evidence="19">
    <location>
        <begin position="726"/>
        <end position="762"/>
    </location>
</feature>
<evidence type="ECO:0000256" key="10">
    <source>
        <dbReference type="ARBA" id="ARBA00023157"/>
    </source>
</evidence>
<evidence type="ECO:0000256" key="11">
    <source>
        <dbReference type="ARBA" id="ARBA00023180"/>
    </source>
</evidence>
<feature type="region of interest" description="Disordered" evidence="18">
    <location>
        <begin position="25"/>
        <end position="53"/>
    </location>
</feature>
<evidence type="ECO:0000256" key="8">
    <source>
        <dbReference type="ARBA" id="ARBA00022737"/>
    </source>
</evidence>
<dbReference type="Proteomes" id="UP000694419">
    <property type="component" value="Unplaced"/>
</dbReference>
<dbReference type="Pfam" id="PF00008">
    <property type="entry name" value="EGF"/>
    <property type="match status" value="1"/>
</dbReference>
<dbReference type="InterPro" id="IPR050691">
    <property type="entry name" value="Hyaluronan_bind_Proteoglycan"/>
</dbReference>
<keyword evidence="2" id="KW-0964">Secreted</keyword>
<dbReference type="SMART" id="SM00181">
    <property type="entry name" value="EGF"/>
    <property type="match status" value="1"/>
</dbReference>